<dbReference type="AlphaFoldDB" id="A0A7Z2JL06"/>
<dbReference type="EMBL" id="CP046917">
    <property type="protein sequence ID" value="QGZ67040.1"/>
    <property type="molecule type" value="Genomic_DNA"/>
</dbReference>
<evidence type="ECO:0000313" key="1">
    <source>
        <dbReference type="EMBL" id="QGZ67040.1"/>
    </source>
</evidence>
<reference evidence="1 2" key="1">
    <citation type="submission" date="2019-12" db="EMBL/GenBank/DDBJ databases">
        <title>Paraburkholderia acidiphila 7Q-K02 sp. nov and Paraburkholderia acidisoli DHF22 sp. nov., two strains isolated from forest soil.</title>
        <authorList>
            <person name="Gao Z."/>
            <person name="Qiu L."/>
        </authorList>
    </citation>
    <scope>NUCLEOTIDE SEQUENCE [LARGE SCALE GENOMIC DNA]</scope>
    <source>
        <strain evidence="1 2">DHF22</strain>
        <plasmid evidence="1 2">p1</plasmid>
    </source>
</reference>
<dbReference type="KEGG" id="pacs:FAZ98_35005"/>
<proteinExistence type="predicted"/>
<accession>A0A7Z2JL06</accession>
<name>A0A7Z2JL06_9BURK</name>
<dbReference type="Proteomes" id="UP000433577">
    <property type="component" value="Plasmid p1"/>
</dbReference>
<dbReference type="OrthoDB" id="9129743at2"/>
<geneLocation type="plasmid" evidence="1 2">
    <name>p1</name>
</geneLocation>
<keyword evidence="1" id="KW-0614">Plasmid</keyword>
<gene>
    <name evidence="1" type="ORF">FAZ98_35005</name>
</gene>
<evidence type="ECO:0000313" key="2">
    <source>
        <dbReference type="Proteomes" id="UP000433577"/>
    </source>
</evidence>
<keyword evidence="2" id="KW-1185">Reference proteome</keyword>
<organism evidence="1 2">
    <name type="scientific">Paraburkholderia acidisoli</name>
    <dbReference type="NCBI Taxonomy" id="2571748"/>
    <lineage>
        <taxon>Bacteria</taxon>
        <taxon>Pseudomonadati</taxon>
        <taxon>Pseudomonadota</taxon>
        <taxon>Betaproteobacteria</taxon>
        <taxon>Burkholderiales</taxon>
        <taxon>Burkholderiaceae</taxon>
        <taxon>Paraburkholderia</taxon>
    </lineage>
</organism>
<sequence>MPYRSPFSSIVYSGEASRPSTMEYRVVFTAREPWLAIIELRQTDPAFSSPVAVASARDQVVNRVLDGDLRGLPLGALRLVATDDSGSFEYQMQPDIHDYLERGNRYKATPHPTRSGQHVERIEINQANLVAGRVRVDTVHATAAALSDEVAAALG</sequence>
<dbReference type="RefSeq" id="WP_158958964.1">
    <property type="nucleotide sequence ID" value="NZ_CP046917.1"/>
</dbReference>
<protein>
    <submittedName>
        <fullName evidence="1">Uncharacterized protein</fullName>
    </submittedName>
</protein>